<dbReference type="RefSeq" id="WP_043210747.1">
    <property type="nucleotide sequence ID" value="NZ_CAJGUP010000223.1"/>
</dbReference>
<dbReference type="AlphaFoldDB" id="A0A0J6F279"/>
<protein>
    <submittedName>
        <fullName evidence="4">Uncharacterized conserved protein</fullName>
    </submittedName>
</protein>
<dbReference type="Pfam" id="PF09828">
    <property type="entry name" value="ChrB_C"/>
    <property type="match status" value="1"/>
</dbReference>
<dbReference type="OrthoDB" id="6605953at2"/>
<feature type="domain" description="ChrB N-terminal" evidence="2">
    <location>
        <begin position="24"/>
        <end position="154"/>
    </location>
</feature>
<proteinExistence type="predicted"/>
<dbReference type="InterPro" id="IPR046858">
    <property type="entry name" value="ChrB_N"/>
</dbReference>
<dbReference type="InterPro" id="IPR018634">
    <property type="entry name" value="ChrB_C"/>
</dbReference>
<evidence type="ECO:0000259" key="2">
    <source>
        <dbReference type="Pfam" id="PF20229"/>
    </source>
</evidence>
<evidence type="ECO:0000313" key="6">
    <source>
        <dbReference type="Proteomes" id="UP000092950"/>
    </source>
</evidence>
<evidence type="ECO:0000313" key="5">
    <source>
        <dbReference type="Proteomes" id="UP000053096"/>
    </source>
</evidence>
<sequence length="321" mass="35399">MDTQLAPSWFLLIVSLPTGGATARMRIWRKLKALGCAALRDGAYLLPAHAEQASQLAELAAETSEEGGQAWLLRVQPQDNDESASFQALFDRSADYDAWLMELAQARQTLTALNATELNRLLRRNERSYQALRRIDFFPAETSLRAQAQQRDFASAIESLLSPGEPHAAQGGIPRRDPIHYRGRLWATRRHIWVDRVACAWLIQRFIDPSARFLWLETPAECPADALGFDFDGATFTHVADRVSFEVLLASFGLDENRGLVRLGAMVHVLDVGGAAAPEAAGFEAMLAGARKRLPDDDALLAEVSAVLDSLYAHFSSGRKA</sequence>
<feature type="domain" description="ChrB C-terminal" evidence="1">
    <location>
        <begin position="186"/>
        <end position="315"/>
    </location>
</feature>
<accession>A0A0J6F279</accession>
<accession>A0A0M7EDD5</accession>
<evidence type="ECO:0000313" key="4">
    <source>
        <dbReference type="EMBL" id="CUI65844.1"/>
    </source>
</evidence>
<reference evidence="3 6" key="2">
    <citation type="submission" date="2016-07" db="EMBL/GenBank/DDBJ databases">
        <title>Complete genome sequences of Bordetella pseudohinzii.</title>
        <authorList>
            <person name="Spilker T."/>
            <person name="Darrah R."/>
            <person name="LiPuma J.J."/>
        </authorList>
    </citation>
    <scope>NUCLEOTIDE SEQUENCE [LARGE SCALE GENOMIC DNA]</scope>
    <source>
        <strain evidence="3 6">HI4681</strain>
    </source>
</reference>
<dbReference type="Pfam" id="PF20229">
    <property type="entry name" value="ChrB_N"/>
    <property type="match status" value="1"/>
</dbReference>
<gene>
    <name evidence="3" type="ORF">BBN53_00045</name>
    <name evidence="4" type="ORF">ERS370011_01646</name>
</gene>
<keyword evidence="6" id="KW-1185">Reference proteome</keyword>
<organism evidence="4 5">
    <name type="scientific">Bordetella pseudohinzii</name>
    <dbReference type="NCBI Taxonomy" id="1331258"/>
    <lineage>
        <taxon>Bacteria</taxon>
        <taxon>Pseudomonadati</taxon>
        <taxon>Pseudomonadota</taxon>
        <taxon>Betaproteobacteria</taxon>
        <taxon>Burkholderiales</taxon>
        <taxon>Alcaligenaceae</taxon>
        <taxon>Bordetella</taxon>
    </lineage>
</organism>
<reference evidence="4 5" key="1">
    <citation type="submission" date="2015-09" db="EMBL/GenBank/DDBJ databases">
        <authorList>
            <person name="Jackson K.R."/>
            <person name="Lunt B.L."/>
            <person name="Fisher J.N.B."/>
            <person name="Gardner A.V."/>
            <person name="Bailey M.E."/>
            <person name="Deus L.M."/>
            <person name="Earl A.S."/>
            <person name="Gibby P.D."/>
            <person name="Hartmann K.A."/>
            <person name="Liu J.E."/>
            <person name="Manci A.M."/>
            <person name="Nielsen D.A."/>
            <person name="Solomon M.B."/>
            <person name="Breakwell D.P."/>
            <person name="Burnett S.H."/>
            <person name="Grose J.H."/>
        </authorList>
    </citation>
    <scope>NUCLEOTIDE SEQUENCE [LARGE SCALE GENOMIC DNA]</scope>
    <source>
        <strain evidence="4 5">2789STDY5608636</strain>
    </source>
</reference>
<dbReference type="EMBL" id="CYTV01000003">
    <property type="protein sequence ID" value="CUI65844.1"/>
    <property type="molecule type" value="Genomic_DNA"/>
</dbReference>
<name>A0A0J6F279_9BORD</name>
<evidence type="ECO:0000313" key="3">
    <source>
        <dbReference type="EMBL" id="ANY14415.1"/>
    </source>
</evidence>
<dbReference type="KEGG" id="bpdz:BBN53_00045"/>
<dbReference type="Proteomes" id="UP000092950">
    <property type="component" value="Chromosome"/>
</dbReference>
<dbReference type="EMBL" id="CP016440">
    <property type="protein sequence ID" value="ANY14415.1"/>
    <property type="molecule type" value="Genomic_DNA"/>
</dbReference>
<dbReference type="Proteomes" id="UP000053096">
    <property type="component" value="Unassembled WGS sequence"/>
</dbReference>
<evidence type="ECO:0000259" key="1">
    <source>
        <dbReference type="Pfam" id="PF09828"/>
    </source>
</evidence>